<feature type="signal peptide" evidence="1">
    <location>
        <begin position="1"/>
        <end position="17"/>
    </location>
</feature>
<accession>A0A8W8LMG3</accession>
<dbReference type="AlphaFoldDB" id="A0A8W8LMG3"/>
<keyword evidence="1" id="KW-0732">Signal</keyword>
<feature type="chain" id="PRO_5036502483" description="Tyrosine-protein kinase receptor Tie-1" evidence="1">
    <location>
        <begin position="18"/>
        <end position="109"/>
    </location>
</feature>
<dbReference type="Proteomes" id="UP000005408">
    <property type="component" value="Unassembled WGS sequence"/>
</dbReference>
<proteinExistence type="predicted"/>
<evidence type="ECO:0008006" key="4">
    <source>
        <dbReference type="Google" id="ProtNLM"/>
    </source>
</evidence>
<name>A0A8W8LMG3_MAGGI</name>
<reference evidence="2" key="1">
    <citation type="submission" date="2022-08" db="UniProtKB">
        <authorList>
            <consortium name="EnsemblMetazoa"/>
        </authorList>
    </citation>
    <scope>IDENTIFICATION</scope>
    <source>
        <strain evidence="2">05x7-T-G4-1.051#20</strain>
    </source>
</reference>
<sequence>MVMLSFMIFVVAEICATQCPEKGYNNCCTDYEWDGILGNCTRCKPGYYGINCNNTCPYPNFGYACQQNCSQKCSKEECDFAKGCSSEYNVELLYSKWSKSIALAILVRI</sequence>
<evidence type="ECO:0000313" key="2">
    <source>
        <dbReference type="EnsemblMetazoa" id="G29074.1:cds"/>
    </source>
</evidence>
<evidence type="ECO:0000256" key="1">
    <source>
        <dbReference type="SAM" id="SignalP"/>
    </source>
</evidence>
<organism evidence="2 3">
    <name type="scientific">Magallana gigas</name>
    <name type="common">Pacific oyster</name>
    <name type="synonym">Crassostrea gigas</name>
    <dbReference type="NCBI Taxonomy" id="29159"/>
    <lineage>
        <taxon>Eukaryota</taxon>
        <taxon>Metazoa</taxon>
        <taxon>Spiralia</taxon>
        <taxon>Lophotrochozoa</taxon>
        <taxon>Mollusca</taxon>
        <taxon>Bivalvia</taxon>
        <taxon>Autobranchia</taxon>
        <taxon>Pteriomorphia</taxon>
        <taxon>Ostreida</taxon>
        <taxon>Ostreoidea</taxon>
        <taxon>Ostreidae</taxon>
        <taxon>Magallana</taxon>
    </lineage>
</organism>
<dbReference type="EnsemblMetazoa" id="G29074.1">
    <property type="protein sequence ID" value="G29074.1:cds"/>
    <property type="gene ID" value="G29074"/>
</dbReference>
<keyword evidence="3" id="KW-1185">Reference proteome</keyword>
<protein>
    <recommendedName>
        <fullName evidence="4">Tyrosine-protein kinase receptor Tie-1</fullName>
    </recommendedName>
</protein>
<evidence type="ECO:0000313" key="3">
    <source>
        <dbReference type="Proteomes" id="UP000005408"/>
    </source>
</evidence>